<comment type="caution">
    <text evidence="6">The sequence shown here is derived from an EMBL/GenBank/DDBJ whole genome shotgun (WGS) entry which is preliminary data.</text>
</comment>
<dbReference type="PANTHER" id="PTHR11040">
    <property type="entry name" value="ZINC/IRON TRANSPORTER"/>
    <property type="match status" value="1"/>
</dbReference>
<evidence type="ECO:0000256" key="1">
    <source>
        <dbReference type="ARBA" id="ARBA00004141"/>
    </source>
</evidence>
<dbReference type="GO" id="GO:0005385">
    <property type="term" value="F:zinc ion transmembrane transporter activity"/>
    <property type="evidence" value="ECO:0007669"/>
    <property type="project" value="TreeGrafter"/>
</dbReference>
<evidence type="ECO:0000313" key="6">
    <source>
        <dbReference type="EMBL" id="KAF7416912.1"/>
    </source>
</evidence>
<protein>
    <submittedName>
        <fullName evidence="6">Uncharacterized protein</fullName>
    </submittedName>
</protein>
<evidence type="ECO:0000256" key="3">
    <source>
        <dbReference type="ARBA" id="ARBA00022989"/>
    </source>
</evidence>
<feature type="transmembrane region" description="Helical" evidence="5">
    <location>
        <begin position="41"/>
        <end position="64"/>
    </location>
</feature>
<feature type="transmembrane region" description="Helical" evidence="5">
    <location>
        <begin position="266"/>
        <end position="286"/>
    </location>
</feature>
<dbReference type="Proteomes" id="UP000600918">
    <property type="component" value="Unassembled WGS sequence"/>
</dbReference>
<proteinExistence type="predicted"/>
<comment type="subcellular location">
    <subcellularLocation>
        <location evidence="1">Membrane</location>
        <topology evidence="1">Multi-pass membrane protein</topology>
    </subcellularLocation>
</comment>
<dbReference type="AlphaFoldDB" id="A0A834U570"/>
<gene>
    <name evidence="6" type="ORF">H0235_011443</name>
</gene>
<accession>A0A834U570</accession>
<dbReference type="GO" id="GO:0005886">
    <property type="term" value="C:plasma membrane"/>
    <property type="evidence" value="ECO:0007669"/>
    <property type="project" value="TreeGrafter"/>
</dbReference>
<organism evidence="6 7">
    <name type="scientific">Vespula pensylvanica</name>
    <name type="common">Western yellow jacket</name>
    <name type="synonym">Wasp</name>
    <dbReference type="NCBI Taxonomy" id="30213"/>
    <lineage>
        <taxon>Eukaryota</taxon>
        <taxon>Metazoa</taxon>
        <taxon>Ecdysozoa</taxon>
        <taxon>Arthropoda</taxon>
        <taxon>Hexapoda</taxon>
        <taxon>Insecta</taxon>
        <taxon>Pterygota</taxon>
        <taxon>Neoptera</taxon>
        <taxon>Endopterygota</taxon>
        <taxon>Hymenoptera</taxon>
        <taxon>Apocrita</taxon>
        <taxon>Aculeata</taxon>
        <taxon>Vespoidea</taxon>
        <taxon>Vespidae</taxon>
        <taxon>Vespinae</taxon>
        <taxon>Vespula</taxon>
    </lineage>
</organism>
<feature type="transmembrane region" description="Helical" evidence="5">
    <location>
        <begin position="208"/>
        <end position="228"/>
    </location>
</feature>
<evidence type="ECO:0000256" key="5">
    <source>
        <dbReference type="SAM" id="Phobius"/>
    </source>
</evidence>
<feature type="transmembrane region" description="Helical" evidence="5">
    <location>
        <begin position="12"/>
        <end position="34"/>
    </location>
</feature>
<sequence>MYVTATQVKIASILTIGIGSFVVSIAPACFVSRVRDFQQKLFLSCILCFGGGVLLATSILHMLPEVRESLPKYGELVISCGFLLLYFVDECVHYFWGSDIDHSTNSHDHEHGSRNRNFQDRGEYRRPHSEQFGYNQNVRRVCPNETKMSMAYQSNLHENNEYPNWRSNYYGSMQYAPNAPASYYNEELTFLCHGSHTEPCLDTKVGPAGLLLALTIHSILEGLAIGLQKKPAEILLFLLAVASHKFIVGFCMGLELVGMGSSTCKLAVASFVFAISSVIGIGIGMFTSEQNASWSKVLLPILQGLAGGTLLYVTVSEVLPRERARWHKSSRRSADFAEQRLNGDCRNVFKRNLTILKAVHQP</sequence>
<evidence type="ECO:0000256" key="4">
    <source>
        <dbReference type="ARBA" id="ARBA00023136"/>
    </source>
</evidence>
<evidence type="ECO:0000313" key="7">
    <source>
        <dbReference type="Proteomes" id="UP000600918"/>
    </source>
</evidence>
<dbReference type="EMBL" id="JACSDY010000010">
    <property type="protein sequence ID" value="KAF7416912.1"/>
    <property type="molecule type" value="Genomic_DNA"/>
</dbReference>
<keyword evidence="2 5" id="KW-0812">Transmembrane</keyword>
<dbReference type="Pfam" id="PF02535">
    <property type="entry name" value="Zip"/>
    <property type="match status" value="1"/>
</dbReference>
<evidence type="ECO:0000256" key="2">
    <source>
        <dbReference type="ARBA" id="ARBA00022692"/>
    </source>
</evidence>
<dbReference type="PANTHER" id="PTHR11040:SF169">
    <property type="entry name" value="FI24038P1"/>
    <property type="match status" value="1"/>
</dbReference>
<reference evidence="6" key="1">
    <citation type="journal article" date="2020" name="G3 (Bethesda)">
        <title>High-Quality Assemblies for Three Invasive Social Wasps from the &lt;i&gt;Vespula&lt;/i&gt; Genus.</title>
        <authorList>
            <person name="Harrop T.W.R."/>
            <person name="Guhlin J."/>
            <person name="McLaughlin G.M."/>
            <person name="Permina E."/>
            <person name="Stockwell P."/>
            <person name="Gilligan J."/>
            <person name="Le Lec M.F."/>
            <person name="Gruber M.A.M."/>
            <person name="Quinn O."/>
            <person name="Lovegrove M."/>
            <person name="Duncan E.J."/>
            <person name="Remnant E.J."/>
            <person name="Van Eeckhoven J."/>
            <person name="Graham B."/>
            <person name="Knapp R.A."/>
            <person name="Langford K.W."/>
            <person name="Kronenberg Z."/>
            <person name="Press M.O."/>
            <person name="Eacker S.M."/>
            <person name="Wilson-Rankin E.E."/>
            <person name="Purcell J."/>
            <person name="Lester P.J."/>
            <person name="Dearden P.K."/>
        </authorList>
    </citation>
    <scope>NUCLEOTIDE SEQUENCE</scope>
    <source>
        <strain evidence="6">Volc-1</strain>
    </source>
</reference>
<feature type="transmembrane region" description="Helical" evidence="5">
    <location>
        <begin position="234"/>
        <end position="254"/>
    </location>
</feature>
<keyword evidence="3 5" id="KW-1133">Transmembrane helix</keyword>
<dbReference type="InterPro" id="IPR003689">
    <property type="entry name" value="ZIP"/>
</dbReference>
<keyword evidence="7" id="KW-1185">Reference proteome</keyword>
<keyword evidence="4 5" id="KW-0472">Membrane</keyword>
<name>A0A834U570_VESPE</name>